<evidence type="ECO:0000259" key="2">
    <source>
        <dbReference type="PROSITE" id="PS50206"/>
    </source>
</evidence>
<keyword evidence="4" id="KW-1185">Reference proteome</keyword>
<dbReference type="AlphaFoldDB" id="A0A1M6JIF9"/>
<dbReference type="Proteomes" id="UP000184171">
    <property type="component" value="Unassembled WGS sequence"/>
</dbReference>
<feature type="domain" description="Rhodanese" evidence="2">
    <location>
        <begin position="44"/>
        <end position="136"/>
    </location>
</feature>
<dbReference type="InterPro" id="IPR036873">
    <property type="entry name" value="Rhodanese-like_dom_sf"/>
</dbReference>
<dbReference type="STRING" id="1122189.SAMN02745165_02460"/>
<evidence type="ECO:0000313" key="4">
    <source>
        <dbReference type="Proteomes" id="UP000184171"/>
    </source>
</evidence>
<proteinExistence type="predicted"/>
<dbReference type="Pfam" id="PF00581">
    <property type="entry name" value="Rhodanese"/>
    <property type="match status" value="1"/>
</dbReference>
<accession>A0A1M6JIF9</accession>
<dbReference type="InterPro" id="IPR001763">
    <property type="entry name" value="Rhodanese-like_dom"/>
</dbReference>
<dbReference type="CDD" id="cd00158">
    <property type="entry name" value="RHOD"/>
    <property type="match status" value="1"/>
</dbReference>
<dbReference type="PROSITE" id="PS50206">
    <property type="entry name" value="RHODANESE_3"/>
    <property type="match status" value="1"/>
</dbReference>
<dbReference type="Gene3D" id="3.40.250.10">
    <property type="entry name" value="Rhodanese-like domain"/>
    <property type="match status" value="1"/>
</dbReference>
<evidence type="ECO:0000313" key="3">
    <source>
        <dbReference type="EMBL" id="SHJ46435.1"/>
    </source>
</evidence>
<gene>
    <name evidence="3" type="ORF">SAMN02745165_02460</name>
</gene>
<protein>
    <submittedName>
        <fullName evidence="3">Rhodanese-like domain-containing protein</fullName>
    </submittedName>
</protein>
<dbReference type="EMBL" id="FQZT01000008">
    <property type="protein sequence ID" value="SHJ46435.1"/>
    <property type="molecule type" value="Genomic_DNA"/>
</dbReference>
<feature type="chain" id="PRO_5009918716" evidence="1">
    <location>
        <begin position="22"/>
        <end position="139"/>
    </location>
</feature>
<evidence type="ECO:0000256" key="1">
    <source>
        <dbReference type="SAM" id="SignalP"/>
    </source>
</evidence>
<dbReference type="RefSeq" id="WP_072909034.1">
    <property type="nucleotide sequence ID" value="NZ_FQZT01000008.1"/>
</dbReference>
<name>A0A1M6JIF9_MALRU</name>
<sequence>MKKSFLLLLIVLFCLLSPAWAGSYQYISSADTRDNLNNKVPMALIDIQVEEEFNQHHLPNALATYAYPVKSDADKSRIDAFLPQLKESSEIVVVVCPRGGGGAKRAYDHLEKQGIASERLFILEKGQQGWPYPELLAQK</sequence>
<keyword evidence="1" id="KW-0732">Signal</keyword>
<reference evidence="3 4" key="1">
    <citation type="submission" date="2016-11" db="EMBL/GenBank/DDBJ databases">
        <authorList>
            <person name="Jaros S."/>
            <person name="Januszkiewicz K."/>
            <person name="Wedrychowicz H."/>
        </authorList>
    </citation>
    <scope>NUCLEOTIDE SEQUENCE [LARGE SCALE GENOMIC DNA]</scope>
    <source>
        <strain evidence="3 4">DSM 5091</strain>
    </source>
</reference>
<feature type="signal peptide" evidence="1">
    <location>
        <begin position="1"/>
        <end position="21"/>
    </location>
</feature>
<dbReference type="SUPFAM" id="SSF52821">
    <property type="entry name" value="Rhodanese/Cell cycle control phosphatase"/>
    <property type="match status" value="1"/>
</dbReference>
<organism evidence="3 4">
    <name type="scientific">Malonomonas rubra DSM 5091</name>
    <dbReference type="NCBI Taxonomy" id="1122189"/>
    <lineage>
        <taxon>Bacteria</taxon>
        <taxon>Pseudomonadati</taxon>
        <taxon>Thermodesulfobacteriota</taxon>
        <taxon>Desulfuromonadia</taxon>
        <taxon>Desulfuromonadales</taxon>
        <taxon>Geopsychrobacteraceae</taxon>
        <taxon>Malonomonas</taxon>
    </lineage>
</organism>
<dbReference type="OrthoDB" id="9800872at2"/>